<gene>
    <name evidence="1" type="ORF">LTR37_020341</name>
</gene>
<reference evidence="1" key="1">
    <citation type="submission" date="2023-07" db="EMBL/GenBank/DDBJ databases">
        <title>Black Yeasts Isolated from many extreme environments.</title>
        <authorList>
            <person name="Coleine C."/>
            <person name="Stajich J.E."/>
            <person name="Selbmann L."/>
        </authorList>
    </citation>
    <scope>NUCLEOTIDE SEQUENCE</scope>
    <source>
        <strain evidence="1">CCFEE 5714</strain>
    </source>
</reference>
<comment type="caution">
    <text evidence="1">The sequence shown here is derived from an EMBL/GenBank/DDBJ whole genome shotgun (WGS) entry which is preliminary data.</text>
</comment>
<organism evidence="1 2">
    <name type="scientific">Vermiconidia calcicola</name>
    <dbReference type="NCBI Taxonomy" id="1690605"/>
    <lineage>
        <taxon>Eukaryota</taxon>
        <taxon>Fungi</taxon>
        <taxon>Dikarya</taxon>
        <taxon>Ascomycota</taxon>
        <taxon>Pezizomycotina</taxon>
        <taxon>Dothideomycetes</taxon>
        <taxon>Dothideomycetidae</taxon>
        <taxon>Mycosphaerellales</taxon>
        <taxon>Extremaceae</taxon>
        <taxon>Vermiconidia</taxon>
    </lineage>
</organism>
<protein>
    <submittedName>
        <fullName evidence="1">Uncharacterized protein</fullName>
    </submittedName>
</protein>
<accession>A0ACC3MCV2</accession>
<name>A0ACC3MCV2_9PEZI</name>
<dbReference type="Proteomes" id="UP001281147">
    <property type="component" value="Unassembled WGS sequence"/>
</dbReference>
<evidence type="ECO:0000313" key="1">
    <source>
        <dbReference type="EMBL" id="KAK3684385.1"/>
    </source>
</evidence>
<keyword evidence="2" id="KW-1185">Reference proteome</keyword>
<dbReference type="EMBL" id="JAUTXU010000349">
    <property type="protein sequence ID" value="KAK3684385.1"/>
    <property type="molecule type" value="Genomic_DNA"/>
</dbReference>
<sequence length="730" mass="80518">MATAATLNPPSSAEIPTFLKNVTIGPNIKKAQRLMNTLDKAFKIDREEKNLKKYLSTPYSKPKSKGGPDIGEEFAENAFEDDDESEVDEDMEETMERDEMLERGARNAVELPAKKVVEIPEGIAKAAEDACDTFRLAWRVGHSELFDEKLEKVNAAIEKLNIAAKRDVKSHVIPYRSILTLIPVIRALVCKWAHARAESRPRKIYSRDVASLCGFVLGQLAKTGLSWKSIVTEAVAGVLRDVITEGAVELGYDYAERIGTYIERDVLFASAYQASVASEAAGPLEKVFILAEQQKLPLAKIELGHALAVNDRLRQCNKDVAFKEDDHLLPLQEIHNCLQDGSLMGLQQDEVEKRVSQQKLYLVAYLYQVGYDVLAQKVGGISASPEKIKAMLSSEFQQKLDQQLKSRSIEFSHPLDEKLGPDPTGNASEAATESMDSSVNDSDPGLFVSEDDTEATSQTEEPRATKESEEPDTASQSKGPEAANGSDGPEVKQQAPGTEASGGDFQAQPGLRKSSVDGPTITDGVTLLGKVVAVQQAGQGHRSIVNVGTANIPVYRSVPGSEFGRGMGEELHGLFPLKVPKDIKERKAIHIQKVKAVVEVDHQTKHPSREKITKFLVEWNENRMGKPADDTWVTRSELIKICGKPLEEKYRAVLLDDWQHNMKYLATMKAKGLHPETGQPLREEDRSKTPWLFPTAMEDKKNKSRGSKKQSKEPVGDTSHIKVGSGRFGN</sequence>
<evidence type="ECO:0000313" key="2">
    <source>
        <dbReference type="Proteomes" id="UP001281147"/>
    </source>
</evidence>
<proteinExistence type="predicted"/>